<proteinExistence type="predicted"/>
<accession>A0A4Y2P095</accession>
<organism evidence="1 2">
    <name type="scientific">Araneus ventricosus</name>
    <name type="common">Orbweaver spider</name>
    <name type="synonym">Epeira ventricosa</name>
    <dbReference type="NCBI Taxonomy" id="182803"/>
    <lineage>
        <taxon>Eukaryota</taxon>
        <taxon>Metazoa</taxon>
        <taxon>Ecdysozoa</taxon>
        <taxon>Arthropoda</taxon>
        <taxon>Chelicerata</taxon>
        <taxon>Arachnida</taxon>
        <taxon>Araneae</taxon>
        <taxon>Araneomorphae</taxon>
        <taxon>Entelegynae</taxon>
        <taxon>Araneoidea</taxon>
        <taxon>Araneidae</taxon>
        <taxon>Araneus</taxon>
    </lineage>
</organism>
<evidence type="ECO:0000313" key="1">
    <source>
        <dbReference type="EMBL" id="GBN44774.1"/>
    </source>
</evidence>
<evidence type="ECO:0000313" key="2">
    <source>
        <dbReference type="Proteomes" id="UP000499080"/>
    </source>
</evidence>
<keyword evidence="2" id="KW-1185">Reference proteome</keyword>
<sequence>MSSVQDLLEKCRNTTTVVYGNLGRWPDLVTHFQYDYPYTVYFEPSFGMHIPRRWGQTLVVFTSHLDLTRDEGVLFRLFHVGNVNGMAWDAYRADCPDTTAVDALHCTRLVDAYVTLLQFVDFWNREMRPEWRFVCPRAWKLKVMRALQSTQKVLKCIRFKSKNVDESLEKHYALDETLPLWNV</sequence>
<reference evidence="1 2" key="1">
    <citation type="journal article" date="2019" name="Sci. Rep.">
        <title>Orb-weaving spider Araneus ventricosus genome elucidates the spidroin gene catalogue.</title>
        <authorList>
            <person name="Kono N."/>
            <person name="Nakamura H."/>
            <person name="Ohtoshi R."/>
            <person name="Moran D.A.P."/>
            <person name="Shinohara A."/>
            <person name="Yoshida Y."/>
            <person name="Fujiwara M."/>
            <person name="Mori M."/>
            <person name="Tomita M."/>
            <person name="Arakawa K."/>
        </authorList>
    </citation>
    <scope>NUCLEOTIDE SEQUENCE [LARGE SCALE GENOMIC DNA]</scope>
</reference>
<protein>
    <submittedName>
        <fullName evidence="1">Uncharacterized protein</fullName>
    </submittedName>
</protein>
<comment type="caution">
    <text evidence="1">The sequence shown here is derived from an EMBL/GenBank/DDBJ whole genome shotgun (WGS) entry which is preliminary data.</text>
</comment>
<dbReference type="OrthoDB" id="6437566at2759"/>
<dbReference type="EMBL" id="BGPR01290380">
    <property type="protein sequence ID" value="GBN44774.1"/>
    <property type="molecule type" value="Genomic_DNA"/>
</dbReference>
<name>A0A4Y2P095_ARAVE</name>
<dbReference type="AlphaFoldDB" id="A0A4Y2P095"/>
<gene>
    <name evidence="1" type="ORF">AVEN_71086_1</name>
</gene>
<dbReference type="Proteomes" id="UP000499080">
    <property type="component" value="Unassembled WGS sequence"/>
</dbReference>